<dbReference type="Proteomes" id="UP000886845">
    <property type="component" value="Unassembled WGS sequence"/>
</dbReference>
<dbReference type="EMBL" id="DVOR01000184">
    <property type="protein sequence ID" value="HIV09596.1"/>
    <property type="molecule type" value="Genomic_DNA"/>
</dbReference>
<reference evidence="1" key="1">
    <citation type="submission" date="2020-10" db="EMBL/GenBank/DDBJ databases">
        <authorList>
            <person name="Gilroy R."/>
        </authorList>
    </citation>
    <scope>NUCLEOTIDE SEQUENCE</scope>
    <source>
        <strain evidence="1">35461</strain>
    </source>
</reference>
<sequence length="232" mass="25944">PTWSKTGRSSALINYLTMHDIDGRDYENIRGVTETALDICRLEALTPVAMLYQGGYLTIKDFKNPLFTLGIPNEEVRLDLNSLLLQYAAQEEGGETFRDTTCFSLMEADFETFFTQLRALYAHLPYGSTETRVPEAAYQRILYVLLASWSPFRVTAEDRQAQGRADIVAESDERVFVFELKVDKTAAEALAQIKESGYAEPYRALGKPIHLIGLNFASATHSLSDTVVEALA</sequence>
<gene>
    <name evidence="1" type="ORF">IAC79_05750</name>
</gene>
<reference evidence="1" key="2">
    <citation type="journal article" date="2021" name="PeerJ">
        <title>Extensive microbial diversity within the chicken gut microbiome revealed by metagenomics and culture.</title>
        <authorList>
            <person name="Gilroy R."/>
            <person name="Ravi A."/>
            <person name="Getino M."/>
            <person name="Pursley I."/>
            <person name="Horton D.L."/>
            <person name="Alikhan N.F."/>
            <person name="Baker D."/>
            <person name="Gharbi K."/>
            <person name="Hall N."/>
            <person name="Watson M."/>
            <person name="Adriaenssens E.M."/>
            <person name="Foster-Nyarko E."/>
            <person name="Jarju S."/>
            <person name="Secka A."/>
            <person name="Antonio M."/>
            <person name="Oren A."/>
            <person name="Chaudhuri R.R."/>
            <person name="La Ragione R."/>
            <person name="Hildebrand F."/>
            <person name="Pallen M.J."/>
        </authorList>
    </citation>
    <scope>NUCLEOTIDE SEQUENCE</scope>
    <source>
        <strain evidence="1">35461</strain>
    </source>
</reference>
<proteinExistence type="predicted"/>
<dbReference type="AlphaFoldDB" id="A0A9D1T325"/>
<evidence type="ECO:0000313" key="1">
    <source>
        <dbReference type="EMBL" id="HIV09596.1"/>
    </source>
</evidence>
<evidence type="ECO:0000313" key="2">
    <source>
        <dbReference type="Proteomes" id="UP000886845"/>
    </source>
</evidence>
<protein>
    <submittedName>
        <fullName evidence="1">PD-(D/E)XK nuclease domain-containing protein</fullName>
    </submittedName>
</protein>
<organism evidence="1 2">
    <name type="scientific">Candidatus Spyradenecus faecavium</name>
    <dbReference type="NCBI Taxonomy" id="2840947"/>
    <lineage>
        <taxon>Bacteria</taxon>
        <taxon>Pseudomonadati</taxon>
        <taxon>Lentisphaerota</taxon>
        <taxon>Lentisphaeria</taxon>
        <taxon>Lentisphaerales</taxon>
        <taxon>Lentisphaeraceae</taxon>
        <taxon>Lentisphaeraceae incertae sedis</taxon>
        <taxon>Candidatus Spyradenecus</taxon>
    </lineage>
</organism>
<dbReference type="PANTHER" id="PTHR34825:SF1">
    <property type="entry name" value="AAA-ATPASE-LIKE DOMAIN-CONTAINING PROTEIN"/>
    <property type="match status" value="1"/>
</dbReference>
<dbReference type="PANTHER" id="PTHR34825">
    <property type="entry name" value="CONSERVED PROTEIN, WITH A WEAK D-GALACTARATE DEHYDRATASE/ALTRONATE HYDROLASE DOMAIN"/>
    <property type="match status" value="1"/>
</dbReference>
<name>A0A9D1T325_9BACT</name>
<comment type="caution">
    <text evidence="1">The sequence shown here is derived from an EMBL/GenBank/DDBJ whole genome shotgun (WGS) entry which is preliminary data.</text>
</comment>
<accession>A0A9D1T325</accession>
<feature type="non-terminal residue" evidence="1">
    <location>
        <position position="1"/>
    </location>
</feature>
<dbReference type="Pfam" id="PF08011">
    <property type="entry name" value="PDDEXK_9"/>
    <property type="match status" value="1"/>
</dbReference>
<dbReference type="InterPro" id="IPR012547">
    <property type="entry name" value="PDDEXK_9"/>
</dbReference>